<evidence type="ECO:0000259" key="2">
    <source>
        <dbReference type="Pfam" id="PF07589"/>
    </source>
</evidence>
<organism evidence="3 4">
    <name type="scientific">Thalassoglobus neptunius</name>
    <dbReference type="NCBI Taxonomy" id="1938619"/>
    <lineage>
        <taxon>Bacteria</taxon>
        <taxon>Pseudomonadati</taxon>
        <taxon>Planctomycetota</taxon>
        <taxon>Planctomycetia</taxon>
        <taxon>Planctomycetales</taxon>
        <taxon>Planctomycetaceae</taxon>
        <taxon>Thalassoglobus</taxon>
    </lineage>
</organism>
<evidence type="ECO:0000313" key="4">
    <source>
        <dbReference type="Proteomes" id="UP000317243"/>
    </source>
</evidence>
<comment type="caution">
    <text evidence="3">The sequence shown here is derived from an EMBL/GenBank/DDBJ whole genome shotgun (WGS) entry which is preliminary data.</text>
</comment>
<dbReference type="Proteomes" id="UP000317243">
    <property type="component" value="Unassembled WGS sequence"/>
</dbReference>
<feature type="signal peptide" evidence="1">
    <location>
        <begin position="1"/>
        <end position="19"/>
    </location>
</feature>
<gene>
    <name evidence="3" type="ORF">KOR42_06200</name>
</gene>
<feature type="chain" id="PRO_5022787023" evidence="1">
    <location>
        <begin position="20"/>
        <end position="241"/>
    </location>
</feature>
<proteinExistence type="predicted"/>
<evidence type="ECO:0000256" key="1">
    <source>
        <dbReference type="SAM" id="SignalP"/>
    </source>
</evidence>
<sequence length="241" mass="25534" precursor="true">MIRSLCAFAVLLSMGSVGRADITFTEIQQGASSTFVVNSGQVTTLAPPNIDGTPLVNSDSVGDGSAEITTTIEQVGRDYVISSTFSLDRPNGVDLQEVFHTINVELTGFGTWEYDIDFSSTWSSTGLSEEASGVGQAILIIEREDGAQPLREIFNMPSAMTTNFGTSGNLFGNTSYDLTLDILNQIYFIDIGGTEFTSPISGTGTYTMTLTAPPVPEPSSMALLGMGAIGLIGAARRRKTT</sequence>
<keyword evidence="4" id="KW-1185">Reference proteome</keyword>
<dbReference type="AlphaFoldDB" id="A0A5C5X5G7"/>
<reference evidence="3 4" key="1">
    <citation type="submission" date="2019-02" db="EMBL/GenBank/DDBJ databases">
        <title>Deep-cultivation of Planctomycetes and their phenomic and genomic characterization uncovers novel biology.</title>
        <authorList>
            <person name="Wiegand S."/>
            <person name="Jogler M."/>
            <person name="Boedeker C."/>
            <person name="Pinto D."/>
            <person name="Vollmers J."/>
            <person name="Rivas-Marin E."/>
            <person name="Kohn T."/>
            <person name="Peeters S.H."/>
            <person name="Heuer A."/>
            <person name="Rast P."/>
            <person name="Oberbeckmann S."/>
            <person name="Bunk B."/>
            <person name="Jeske O."/>
            <person name="Meyerdierks A."/>
            <person name="Storesund J.E."/>
            <person name="Kallscheuer N."/>
            <person name="Luecker S."/>
            <person name="Lage O.M."/>
            <person name="Pohl T."/>
            <person name="Merkel B.J."/>
            <person name="Hornburger P."/>
            <person name="Mueller R.-W."/>
            <person name="Bruemmer F."/>
            <person name="Labrenz M."/>
            <person name="Spormann A.M."/>
            <person name="Op Den Camp H."/>
            <person name="Overmann J."/>
            <person name="Amann R."/>
            <person name="Jetten M.S.M."/>
            <person name="Mascher T."/>
            <person name="Medema M.H."/>
            <person name="Devos D.P."/>
            <person name="Kaster A.-K."/>
            <person name="Ovreas L."/>
            <person name="Rohde M."/>
            <person name="Galperin M.Y."/>
            <person name="Jogler C."/>
        </authorList>
    </citation>
    <scope>NUCLEOTIDE SEQUENCE [LARGE SCALE GENOMIC DNA]</scope>
    <source>
        <strain evidence="3 4">KOR42</strain>
    </source>
</reference>
<dbReference type="InterPro" id="IPR013424">
    <property type="entry name" value="Ice-binding_C"/>
</dbReference>
<accession>A0A5C5X5G7</accession>
<feature type="domain" description="Ice-binding protein C-terminal" evidence="2">
    <location>
        <begin position="214"/>
        <end position="237"/>
    </location>
</feature>
<dbReference type="RefSeq" id="WP_146507119.1">
    <property type="nucleotide sequence ID" value="NZ_SIHI01000001.1"/>
</dbReference>
<keyword evidence="1" id="KW-0732">Signal</keyword>
<dbReference type="Pfam" id="PF07589">
    <property type="entry name" value="PEP-CTERM"/>
    <property type="match status" value="1"/>
</dbReference>
<dbReference type="EMBL" id="SIHI01000001">
    <property type="protein sequence ID" value="TWT57262.1"/>
    <property type="molecule type" value="Genomic_DNA"/>
</dbReference>
<evidence type="ECO:0000313" key="3">
    <source>
        <dbReference type="EMBL" id="TWT57262.1"/>
    </source>
</evidence>
<name>A0A5C5X5G7_9PLAN</name>
<protein>
    <submittedName>
        <fullName evidence="3">PEP-CTERM motif protein</fullName>
    </submittedName>
</protein>
<dbReference type="NCBIfam" id="TIGR02595">
    <property type="entry name" value="PEP_CTERM"/>
    <property type="match status" value="1"/>
</dbReference>